<gene>
    <name evidence="5" type="ORF">DUNSADRAFT_54</name>
</gene>
<dbReference type="InterPro" id="IPR000473">
    <property type="entry name" value="Ribosomal_bL36"/>
</dbReference>
<dbReference type="PANTHER" id="PTHR18804:SF16">
    <property type="entry name" value="RIBOSOMAL PROTEIN"/>
    <property type="match status" value="1"/>
</dbReference>
<keyword evidence="2 4" id="KW-0689">Ribosomal protein</keyword>
<evidence type="ECO:0000256" key="4">
    <source>
        <dbReference type="RuleBase" id="RU000570"/>
    </source>
</evidence>
<dbReference type="EMBL" id="MU069436">
    <property type="protein sequence ID" value="KAF5843932.1"/>
    <property type="molecule type" value="Genomic_DNA"/>
</dbReference>
<sequence length="128" mass="14025">MKVVTSVKLLCASCYKIKVPKTRDLHYMYVLCNANPRHKQRTKWPRKFMCLAEHGSGEASSSGSMQGHGELETCGHEGPHQYPVTASSLMPTLSLGAMQAPATSALLASRMPTCCLGEHHWRTALQGL</sequence>
<evidence type="ECO:0000313" key="5">
    <source>
        <dbReference type="EMBL" id="KAF5843932.1"/>
    </source>
</evidence>
<dbReference type="NCBIfam" id="TIGR01022">
    <property type="entry name" value="rpmJ_bact"/>
    <property type="match status" value="1"/>
</dbReference>
<dbReference type="SUPFAM" id="SSF57840">
    <property type="entry name" value="Ribosomal protein L36"/>
    <property type="match status" value="1"/>
</dbReference>
<evidence type="ECO:0000256" key="3">
    <source>
        <dbReference type="ARBA" id="ARBA00023274"/>
    </source>
</evidence>
<dbReference type="Pfam" id="PF00444">
    <property type="entry name" value="Ribosomal_L36"/>
    <property type="match status" value="1"/>
</dbReference>
<proteinExistence type="inferred from homology"/>
<comment type="similarity">
    <text evidence="1 4">Belongs to the bacterial ribosomal protein bL36 family.</text>
</comment>
<keyword evidence="3 4" id="KW-0687">Ribonucleoprotein</keyword>
<evidence type="ECO:0000313" key="6">
    <source>
        <dbReference type="Proteomes" id="UP000815325"/>
    </source>
</evidence>
<dbReference type="InterPro" id="IPR035977">
    <property type="entry name" value="Ribosomal_bL36_sp"/>
</dbReference>
<dbReference type="PANTHER" id="PTHR18804">
    <property type="entry name" value="RIBOSOMAL PROTEIN"/>
    <property type="match status" value="1"/>
</dbReference>
<protein>
    <recommendedName>
        <fullName evidence="4">Ribosomal protein</fullName>
    </recommendedName>
</protein>
<evidence type="ECO:0000256" key="1">
    <source>
        <dbReference type="ARBA" id="ARBA00007645"/>
    </source>
</evidence>
<keyword evidence="6" id="KW-1185">Reference proteome</keyword>
<organism evidence="5 6">
    <name type="scientific">Dunaliella salina</name>
    <name type="common">Green alga</name>
    <name type="synonym">Protococcus salinus</name>
    <dbReference type="NCBI Taxonomy" id="3046"/>
    <lineage>
        <taxon>Eukaryota</taxon>
        <taxon>Viridiplantae</taxon>
        <taxon>Chlorophyta</taxon>
        <taxon>core chlorophytes</taxon>
        <taxon>Chlorophyceae</taxon>
        <taxon>CS clade</taxon>
        <taxon>Chlamydomonadales</taxon>
        <taxon>Dunaliellaceae</taxon>
        <taxon>Dunaliella</taxon>
    </lineage>
</organism>
<accession>A0ABQ7HAQ0</accession>
<comment type="caution">
    <text evidence="5">The sequence shown here is derived from an EMBL/GenBank/DDBJ whole genome shotgun (WGS) entry which is preliminary data.</text>
</comment>
<dbReference type="Proteomes" id="UP000815325">
    <property type="component" value="Unassembled WGS sequence"/>
</dbReference>
<name>A0ABQ7HAQ0_DUNSA</name>
<dbReference type="InterPro" id="IPR052010">
    <property type="entry name" value="Ribosomal_LSU_bL36"/>
</dbReference>
<evidence type="ECO:0000256" key="2">
    <source>
        <dbReference type="ARBA" id="ARBA00022980"/>
    </source>
</evidence>
<reference evidence="5" key="1">
    <citation type="submission" date="2017-08" db="EMBL/GenBank/DDBJ databases">
        <authorList>
            <person name="Polle J.E."/>
            <person name="Barry K."/>
            <person name="Cushman J."/>
            <person name="Schmutz J."/>
            <person name="Tran D."/>
            <person name="Hathwaick L.T."/>
            <person name="Yim W.C."/>
            <person name="Jenkins J."/>
            <person name="Mckie-Krisberg Z.M."/>
            <person name="Prochnik S."/>
            <person name="Lindquist E."/>
            <person name="Dockter R.B."/>
            <person name="Adam C."/>
            <person name="Molina H."/>
            <person name="Bunkerborg J."/>
            <person name="Jin E."/>
            <person name="Buchheim M."/>
            <person name="Magnuson J."/>
        </authorList>
    </citation>
    <scope>NUCLEOTIDE SEQUENCE</scope>
    <source>
        <strain evidence="5">CCAP 19/18</strain>
    </source>
</reference>